<evidence type="ECO:0000313" key="2">
    <source>
        <dbReference type="EMBL" id="SDF57145.1"/>
    </source>
</evidence>
<protein>
    <submittedName>
        <fullName evidence="2">Uncharacterized protein</fullName>
    </submittedName>
</protein>
<keyword evidence="3" id="KW-1185">Reference proteome</keyword>
<feature type="transmembrane region" description="Helical" evidence="1">
    <location>
        <begin position="6"/>
        <end position="27"/>
    </location>
</feature>
<dbReference type="EMBL" id="FNAI01000020">
    <property type="protein sequence ID" value="SDF57145.1"/>
    <property type="molecule type" value="Genomic_DNA"/>
</dbReference>
<keyword evidence="1" id="KW-1133">Transmembrane helix</keyword>
<dbReference type="AlphaFoldDB" id="A0A1G7M646"/>
<keyword evidence="1" id="KW-0472">Membrane</keyword>
<accession>A0A1G7M646</accession>
<dbReference type="Proteomes" id="UP000199072">
    <property type="component" value="Unassembled WGS sequence"/>
</dbReference>
<name>A0A1G7M646_9SPHI</name>
<proteinExistence type="predicted"/>
<gene>
    <name evidence="2" type="ORF">SAMN05216464_12075</name>
</gene>
<keyword evidence="1" id="KW-0812">Transmembrane</keyword>
<dbReference type="STRING" id="1391627.SAMN05216464_12075"/>
<evidence type="ECO:0000256" key="1">
    <source>
        <dbReference type="SAM" id="Phobius"/>
    </source>
</evidence>
<reference evidence="2 3" key="1">
    <citation type="submission" date="2016-10" db="EMBL/GenBank/DDBJ databases">
        <authorList>
            <person name="de Groot N.N."/>
        </authorList>
    </citation>
    <scope>NUCLEOTIDE SEQUENCE [LARGE SCALE GENOMIC DNA]</scope>
    <source>
        <strain evidence="2 3">47C3B</strain>
    </source>
</reference>
<evidence type="ECO:0000313" key="3">
    <source>
        <dbReference type="Proteomes" id="UP000199072"/>
    </source>
</evidence>
<organism evidence="2 3">
    <name type="scientific">Mucilaginibacter pineti</name>
    <dbReference type="NCBI Taxonomy" id="1391627"/>
    <lineage>
        <taxon>Bacteria</taxon>
        <taxon>Pseudomonadati</taxon>
        <taxon>Bacteroidota</taxon>
        <taxon>Sphingobacteriia</taxon>
        <taxon>Sphingobacteriales</taxon>
        <taxon>Sphingobacteriaceae</taxon>
        <taxon>Mucilaginibacter</taxon>
    </lineage>
</organism>
<sequence length="84" mass="9445">MNGVISVLNSFMLLLDRALLGLIGMAIKDNQFKQVNQIFEAFLSLHKCPKKVIIFKNRVISGNSLTKPHNRFVLTGLIKALSNY</sequence>